<gene>
    <name evidence="1" type="ORF">LAWI1_G008877</name>
</gene>
<reference evidence="1 2" key="1">
    <citation type="submission" date="2018-05" db="EMBL/GenBank/DDBJ databases">
        <title>Genome sequencing and assembly of the regulated plant pathogen Lachnellula willkommii and related sister species for the development of diagnostic species identification markers.</title>
        <authorList>
            <person name="Giroux E."/>
            <person name="Bilodeau G."/>
        </authorList>
    </citation>
    <scope>NUCLEOTIDE SEQUENCE [LARGE SCALE GENOMIC DNA]</scope>
    <source>
        <strain evidence="1 2">CBS 172.35</strain>
    </source>
</reference>
<proteinExistence type="predicted"/>
<evidence type="ECO:0000313" key="1">
    <source>
        <dbReference type="EMBL" id="TVY86808.1"/>
    </source>
</evidence>
<dbReference type="EMBL" id="QGML01003060">
    <property type="protein sequence ID" value="TVY86808.1"/>
    <property type="molecule type" value="Genomic_DNA"/>
</dbReference>
<dbReference type="AlphaFoldDB" id="A0A559M1G7"/>
<organism evidence="1 2">
    <name type="scientific">Lachnellula willkommii</name>
    <dbReference type="NCBI Taxonomy" id="215461"/>
    <lineage>
        <taxon>Eukaryota</taxon>
        <taxon>Fungi</taxon>
        <taxon>Dikarya</taxon>
        <taxon>Ascomycota</taxon>
        <taxon>Pezizomycotina</taxon>
        <taxon>Leotiomycetes</taxon>
        <taxon>Helotiales</taxon>
        <taxon>Lachnaceae</taxon>
        <taxon>Lachnellula</taxon>
    </lineage>
</organism>
<feature type="non-terminal residue" evidence="1">
    <location>
        <position position="1"/>
    </location>
</feature>
<accession>A0A559M1G7</accession>
<keyword evidence="2" id="KW-1185">Reference proteome</keyword>
<sequence length="66" mass="7854">SAISFIEAIKETLFKYSFLDYKDLIYILSIIESFFSNKTCILVYSLRYIIYLGYIIYFRRDSLKAG</sequence>
<dbReference type="Proteomes" id="UP000315522">
    <property type="component" value="Unassembled WGS sequence"/>
</dbReference>
<protein>
    <submittedName>
        <fullName evidence="1">Uncharacterized protein</fullName>
    </submittedName>
</protein>
<feature type="non-terminal residue" evidence="1">
    <location>
        <position position="66"/>
    </location>
</feature>
<evidence type="ECO:0000313" key="2">
    <source>
        <dbReference type="Proteomes" id="UP000315522"/>
    </source>
</evidence>
<comment type="caution">
    <text evidence="1">The sequence shown here is derived from an EMBL/GenBank/DDBJ whole genome shotgun (WGS) entry which is preliminary data.</text>
</comment>
<name>A0A559M1G7_9HELO</name>